<dbReference type="Pfam" id="PF13424">
    <property type="entry name" value="TPR_12"/>
    <property type="match status" value="3"/>
</dbReference>
<dbReference type="InterPro" id="IPR019734">
    <property type="entry name" value="TPR_rpt"/>
</dbReference>
<dbReference type="Gene3D" id="1.25.40.10">
    <property type="entry name" value="Tetratricopeptide repeat domain"/>
    <property type="match status" value="2"/>
</dbReference>
<accession>A0A0F9QP26</accession>
<dbReference type="SUPFAM" id="SSF48452">
    <property type="entry name" value="TPR-like"/>
    <property type="match status" value="2"/>
</dbReference>
<dbReference type="Pfam" id="PF13289">
    <property type="entry name" value="SIR2_2"/>
    <property type="match status" value="1"/>
</dbReference>
<sequence length="636" mass="74445">MHFNIDGNQMDLLGLLKNSNELTFLVGAGCSYDSPSNLETGFSIMKSLLKLACMKSEFQSILQLINNGKLRFEMLIELFRNNIDPTMELFKYFSQPQKLNNQHYFLAEKIKNGNHLITVNFDNLIEIALMNSGISKKNIIPVIDKNDFLKYYNPRELAKENLFPVYKIHGSSKNIISNKSTLDSLIATIHALGKRKSRHTLFSVEPYKSFALKNLLEDRILIVIGYSGSDDFDIIPSLKKFTNIKAILWFNHIKEDNTHHISEVEIPGQNSQNKDPLDIILKDLKFNLKKIPIFRIDINFSSFLMKIKKPGRRNKLKHINYLPLWLKNKFRRIEYHKVIYFTYQIYVSVNFFRKSLDLAKILLLHSLKVKDIEINIYALAMLGIDYFSFGNIFKSIFYAKKTLRIMQEFKYSKPLKAMVISNLGIIYRKLGNIDKAKEFFQEALEISINLNDEENSATYMSNLADVLIDNKDFFEAKKLLKKALRIDRKLGNLDSMSYHLSNLAHLYSEQKMNSKAMELLNKSLYIEKGMRDSRGIIQRINNIGNVYYYQGDLIKARRWYRKALFLLIRNNYPEENYECYNNLGAIYLDLYDYNKALCYHQLALNQLRKIGRTDSVEFERLNNIIEDIKKNPFYVP</sequence>
<gene>
    <name evidence="1" type="ORF">LCGC14_1071000</name>
</gene>
<dbReference type="PROSITE" id="PS50005">
    <property type="entry name" value="TPR"/>
    <property type="match status" value="1"/>
</dbReference>
<comment type="caution">
    <text evidence="1">The sequence shown here is derived from an EMBL/GenBank/DDBJ whole genome shotgun (WGS) entry which is preliminary data.</text>
</comment>
<name>A0A0F9QP26_9ZZZZ</name>
<dbReference type="InterPro" id="IPR029035">
    <property type="entry name" value="DHS-like_NAD/FAD-binding_dom"/>
</dbReference>
<protein>
    <submittedName>
        <fullName evidence="1">Uncharacterized protein</fullName>
    </submittedName>
</protein>
<dbReference type="SUPFAM" id="SSF52467">
    <property type="entry name" value="DHS-like NAD/FAD-binding domain"/>
    <property type="match status" value="1"/>
</dbReference>
<proteinExistence type="predicted"/>
<organism evidence="1">
    <name type="scientific">marine sediment metagenome</name>
    <dbReference type="NCBI Taxonomy" id="412755"/>
    <lineage>
        <taxon>unclassified sequences</taxon>
        <taxon>metagenomes</taxon>
        <taxon>ecological metagenomes</taxon>
    </lineage>
</organism>
<dbReference type="PANTHER" id="PTHR10098">
    <property type="entry name" value="RAPSYN-RELATED"/>
    <property type="match status" value="1"/>
</dbReference>
<dbReference type="EMBL" id="LAZR01004612">
    <property type="protein sequence ID" value="KKN07053.1"/>
    <property type="molecule type" value="Genomic_DNA"/>
</dbReference>
<dbReference type="PROSITE" id="PS50293">
    <property type="entry name" value="TPR_REGION"/>
    <property type="match status" value="1"/>
</dbReference>
<dbReference type="InterPro" id="IPR011990">
    <property type="entry name" value="TPR-like_helical_dom_sf"/>
</dbReference>
<evidence type="ECO:0000313" key="1">
    <source>
        <dbReference type="EMBL" id="KKN07053.1"/>
    </source>
</evidence>
<dbReference type="AlphaFoldDB" id="A0A0F9QP26"/>
<dbReference type="SMART" id="SM00028">
    <property type="entry name" value="TPR"/>
    <property type="match status" value="6"/>
</dbReference>
<dbReference type="PANTHER" id="PTHR10098:SF108">
    <property type="entry name" value="TETRATRICOPEPTIDE REPEAT PROTEIN 28"/>
    <property type="match status" value="1"/>
</dbReference>
<reference evidence="1" key="1">
    <citation type="journal article" date="2015" name="Nature">
        <title>Complex archaea that bridge the gap between prokaryotes and eukaryotes.</title>
        <authorList>
            <person name="Spang A."/>
            <person name="Saw J.H."/>
            <person name="Jorgensen S.L."/>
            <person name="Zaremba-Niedzwiedzka K."/>
            <person name="Martijn J."/>
            <person name="Lind A.E."/>
            <person name="van Eijk R."/>
            <person name="Schleper C."/>
            <person name="Guy L."/>
            <person name="Ettema T.J."/>
        </authorList>
    </citation>
    <scope>NUCLEOTIDE SEQUENCE</scope>
</reference>